<dbReference type="AlphaFoldDB" id="F0V745"/>
<keyword evidence="5 10" id="KW-0999">Mitochondrion inner membrane</keyword>
<keyword evidence="9 10" id="KW-0456">Lyase</keyword>
<evidence type="ECO:0000256" key="10">
    <source>
        <dbReference type="RuleBase" id="RU363130"/>
    </source>
</evidence>
<comment type="subcellular location">
    <subcellularLocation>
        <location evidence="1 10">Mitochondrion inner membrane</location>
    </subcellularLocation>
</comment>
<keyword evidence="7 10" id="KW-0496">Mitochondrion</keyword>
<dbReference type="GeneID" id="13440634"/>
<accession>F0V745</accession>
<dbReference type="eggNOG" id="KOG3996">
    <property type="taxonomic scope" value="Eukaryota"/>
</dbReference>
<dbReference type="FunCoup" id="F0V745">
    <property type="interactions" value="73"/>
</dbReference>
<dbReference type="EMBL" id="LN714474">
    <property type="protein sequence ID" value="CEL64115.1"/>
    <property type="molecule type" value="Genomic_DNA"/>
</dbReference>
<dbReference type="InParanoid" id="F0V745"/>
<organism evidence="12 14">
    <name type="scientific">Neospora caninum (strain Liverpool)</name>
    <dbReference type="NCBI Taxonomy" id="572307"/>
    <lineage>
        <taxon>Eukaryota</taxon>
        <taxon>Sar</taxon>
        <taxon>Alveolata</taxon>
        <taxon>Apicomplexa</taxon>
        <taxon>Conoidasida</taxon>
        <taxon>Coccidia</taxon>
        <taxon>Eucoccidiorida</taxon>
        <taxon>Eimeriorina</taxon>
        <taxon>Sarcocystidae</taxon>
        <taxon>Neospora</taxon>
    </lineage>
</organism>
<keyword evidence="4 10" id="KW-0479">Metal-binding</keyword>
<sequence length="403" mass="44149">MAGAASSDASASCSLGPSCPVSRSSSSASCPDLSASPSSSSCCPSSPSASKCAGPHSAHKCVVAAALSTVLATPPLLFPSLKPVELSPDHVSTSFASARHKLFRFSPFNFSPPRSGPLCPMRVVHGSDLQRACVLPPFASSVASAPAEAEHTGAVCPFRGHTDGDSFIARLKGRAEPTETNEQTEKKSSLAAELHAEPINPRNMMPDISNEPHQDGDDLTLSTKRRLSTIPKTGEDATWVYPSPLQFHRAMKKKNKEPPPADAMETTVYVHDVVNERTWKNILHWENSFHKDCEKPTLSRFVGRSSDYTPTARLRQYFSYMGLPFDRHDWYIDRCGETVRYVVDYYDDPQASDNIQASLSVLATFQGGKSNEQKVFIDARPAWFDSWQNFSDNVRRVFSSIFA</sequence>
<keyword evidence="8 10" id="KW-0472">Membrane</keyword>
<dbReference type="PANTHER" id="PTHR12743">
    <property type="entry name" value="CYTOCHROME C1 HEME LYASE"/>
    <property type="match status" value="1"/>
</dbReference>
<reference evidence="12" key="1">
    <citation type="submission" date="2011-02" db="EMBL/GenBank/DDBJ databases">
        <authorList>
            <person name="Aslett M."/>
        </authorList>
    </citation>
    <scope>NUCLEOTIDE SEQUENCE</scope>
    <source>
        <strain evidence="12">Liverpool</strain>
    </source>
</reference>
<dbReference type="Pfam" id="PF01265">
    <property type="entry name" value="Cyto_heme_lyase"/>
    <property type="match status" value="1"/>
</dbReference>
<keyword evidence="6 10" id="KW-0408">Iron</keyword>
<reference evidence="12" key="2">
    <citation type="submission" date="2011-03" db="EMBL/GenBank/DDBJ databases">
        <title>Comparative genomics and transcriptomics of Neospora caninum and Toxoplasma gondii.</title>
        <authorList>
            <person name="Reid A.J."/>
            <person name="Sohal A."/>
            <person name="Harris D."/>
            <person name="Quail M."/>
            <person name="Sanders M."/>
            <person name="Berriman M."/>
            <person name="Wastling J.M."/>
            <person name="Pain A."/>
        </authorList>
    </citation>
    <scope>NUCLEOTIDE SEQUENCE</scope>
    <source>
        <strain evidence="12">Liverpool</strain>
    </source>
</reference>
<comment type="function">
    <text evidence="10">Lyase that catalyzes the covalent linking of the heme group to the cytochrome C apoprotein to produce the mature functional cytochrome.</text>
</comment>
<dbReference type="GO" id="GO:0004408">
    <property type="term" value="F:holocytochrome-c synthase activity"/>
    <property type="evidence" value="ECO:0007669"/>
    <property type="project" value="UniProtKB-EC"/>
</dbReference>
<dbReference type="PROSITE" id="PS00822">
    <property type="entry name" value="CYTO_HEME_LYASE_2"/>
    <property type="match status" value="1"/>
</dbReference>
<comment type="similarity">
    <text evidence="2 10">Belongs to the cytochrome c-type heme lyase family.</text>
</comment>
<dbReference type="RefSeq" id="XP_003879571.1">
    <property type="nucleotide sequence ID" value="XM_003879522.1"/>
</dbReference>
<evidence type="ECO:0000313" key="14">
    <source>
        <dbReference type="Proteomes" id="UP000007494"/>
    </source>
</evidence>
<dbReference type="InterPro" id="IPR000511">
    <property type="entry name" value="Holocyt_c/c1_synthase"/>
</dbReference>
<evidence type="ECO:0000313" key="13">
    <source>
        <dbReference type="EMBL" id="CEL64115.1"/>
    </source>
</evidence>
<evidence type="ECO:0000256" key="1">
    <source>
        <dbReference type="ARBA" id="ARBA00004273"/>
    </source>
</evidence>
<reference evidence="14" key="3">
    <citation type="journal article" date="2012" name="PLoS Pathog.">
        <title>Comparative genomics of the apicomplexan parasites Toxoplasma gondii and Neospora caninum: Coccidia differing in host range and transmission strategy.</title>
        <authorList>
            <person name="Reid A.J."/>
            <person name="Vermont S.J."/>
            <person name="Cotton J.A."/>
            <person name="Harris D."/>
            <person name="Hill-Cawthorne G.A."/>
            <person name="Konen-Waisman S."/>
            <person name="Latham S.M."/>
            <person name="Mourier T."/>
            <person name="Norton R."/>
            <person name="Quail M.A."/>
            <person name="Sanders M."/>
            <person name="Shanmugam D."/>
            <person name="Sohal A."/>
            <person name="Wasmuth J.D."/>
            <person name="Brunk B."/>
            <person name="Grigg M.E."/>
            <person name="Howard J.C."/>
            <person name="Parkinson J."/>
            <person name="Roos D.S."/>
            <person name="Trees A.J."/>
            <person name="Berriman M."/>
            <person name="Pain A."/>
            <person name="Wastling J.M."/>
        </authorList>
    </citation>
    <scope>NUCLEOTIDE SEQUENCE [LARGE SCALE GENOMIC DNA]</scope>
    <source>
        <strain evidence="14">Liverpool</strain>
    </source>
</reference>
<dbReference type="EC" id="4.4.1.17" evidence="10"/>
<dbReference type="VEuPathDB" id="ToxoDB:NCLIV_000340"/>
<proteinExistence type="inferred from homology"/>
<evidence type="ECO:0000256" key="9">
    <source>
        <dbReference type="ARBA" id="ARBA00023239"/>
    </source>
</evidence>
<keyword evidence="14" id="KW-1185">Reference proteome</keyword>
<evidence type="ECO:0000256" key="7">
    <source>
        <dbReference type="ARBA" id="ARBA00023128"/>
    </source>
</evidence>
<evidence type="ECO:0000256" key="8">
    <source>
        <dbReference type="ARBA" id="ARBA00023136"/>
    </source>
</evidence>
<dbReference type="PANTHER" id="PTHR12743:SF8">
    <property type="entry name" value="PROTEIN HRI1"/>
    <property type="match status" value="1"/>
</dbReference>
<dbReference type="GO" id="GO:0005743">
    <property type="term" value="C:mitochondrial inner membrane"/>
    <property type="evidence" value="ECO:0007669"/>
    <property type="project" value="UniProtKB-SubCell"/>
</dbReference>
<keyword evidence="3 10" id="KW-0349">Heme</keyword>
<protein>
    <recommendedName>
        <fullName evidence="10">Holocytochrome c-type synthase</fullName>
        <ecNumber evidence="10">4.4.1.17</ecNumber>
    </recommendedName>
</protein>
<evidence type="ECO:0000256" key="6">
    <source>
        <dbReference type="ARBA" id="ARBA00023004"/>
    </source>
</evidence>
<evidence type="ECO:0000256" key="4">
    <source>
        <dbReference type="ARBA" id="ARBA00022723"/>
    </source>
</evidence>
<dbReference type="OMA" id="ARPAWFD"/>
<evidence type="ECO:0000256" key="2">
    <source>
        <dbReference type="ARBA" id="ARBA00007255"/>
    </source>
</evidence>
<name>F0V745_NEOCL</name>
<reference evidence="13" key="4">
    <citation type="journal article" date="2015" name="PLoS ONE">
        <title>Comprehensive Evaluation of Toxoplasma gondii VEG and Neospora caninum LIV Genomes with Tachyzoite Stage Transcriptome and Proteome Defines Novel Transcript Features.</title>
        <authorList>
            <person name="Ramaprasad A."/>
            <person name="Mourier T."/>
            <person name="Naeem R."/>
            <person name="Malas T.B."/>
            <person name="Moussa E."/>
            <person name="Panigrahi A."/>
            <person name="Vermont S.J."/>
            <person name="Otto T.D."/>
            <person name="Wastling J."/>
            <person name="Pain A."/>
        </authorList>
    </citation>
    <scope>NUCLEOTIDE SEQUENCE</scope>
    <source>
        <strain evidence="13">Liverpool</strain>
    </source>
</reference>
<evidence type="ECO:0000256" key="5">
    <source>
        <dbReference type="ARBA" id="ARBA00022792"/>
    </source>
</evidence>
<dbReference type="Proteomes" id="UP000007494">
    <property type="component" value="Chromosome Ia"/>
</dbReference>
<gene>
    <name evidence="13" type="ORF">BN1204_000340</name>
    <name evidence="12" type="ORF">NCLIV_000340</name>
</gene>
<dbReference type="GO" id="GO:0046872">
    <property type="term" value="F:metal ion binding"/>
    <property type="evidence" value="ECO:0007669"/>
    <property type="project" value="UniProtKB-KW"/>
</dbReference>
<comment type="catalytic activity">
    <reaction evidence="10">
        <text>holo-[cytochrome c] = apo-[cytochrome c] + heme b</text>
        <dbReference type="Rhea" id="RHEA:22648"/>
        <dbReference type="Rhea" id="RHEA-COMP:10725"/>
        <dbReference type="Rhea" id="RHEA-COMP:10726"/>
        <dbReference type="ChEBI" id="CHEBI:29950"/>
        <dbReference type="ChEBI" id="CHEBI:60344"/>
        <dbReference type="ChEBI" id="CHEBI:83739"/>
        <dbReference type="EC" id="4.4.1.17"/>
    </reaction>
</comment>
<evidence type="ECO:0000256" key="11">
    <source>
        <dbReference type="SAM" id="MobiDB-lite"/>
    </source>
</evidence>
<dbReference type="EMBL" id="FR823380">
    <property type="protein sequence ID" value="CBZ49536.1"/>
    <property type="molecule type" value="Genomic_DNA"/>
</dbReference>
<dbReference type="OrthoDB" id="4243at2759"/>
<evidence type="ECO:0000313" key="12">
    <source>
        <dbReference type="EMBL" id="CBZ49536.1"/>
    </source>
</evidence>
<feature type="region of interest" description="Disordered" evidence="11">
    <location>
        <begin position="1"/>
        <end position="48"/>
    </location>
</feature>
<evidence type="ECO:0000256" key="3">
    <source>
        <dbReference type="ARBA" id="ARBA00022617"/>
    </source>
</evidence>